<dbReference type="InterPro" id="IPR001816">
    <property type="entry name" value="Transl_elong_EFTs/EF1B"/>
</dbReference>
<reference evidence="7" key="1">
    <citation type="submission" date="2025-04" db="UniProtKB">
        <authorList>
            <consortium name="RefSeq"/>
        </authorList>
    </citation>
    <scope>IDENTIFICATION</scope>
    <source>
        <tissue evidence="8">Thorax and Abdomen</tissue>
        <tissue evidence="7">Whole body</tissue>
    </source>
</reference>
<dbReference type="Pfam" id="PF25025">
    <property type="entry name" value="EF-Ts_N"/>
    <property type="match status" value="1"/>
</dbReference>
<comment type="subcellular location">
    <subcellularLocation>
        <location evidence="4">Mitochondrion</location>
    </subcellularLocation>
</comment>
<dbReference type="Gene3D" id="3.30.479.20">
    <property type="entry name" value="Elongation factor Ts, dimerisation domain"/>
    <property type="match status" value="2"/>
</dbReference>
<comment type="similarity">
    <text evidence="1 4">Belongs to the EF-Ts family.</text>
</comment>
<dbReference type="InParanoid" id="A0A6J0BMU3"/>
<dbReference type="PROSITE" id="PS01127">
    <property type="entry name" value="EF_TS_2"/>
    <property type="match status" value="1"/>
</dbReference>
<dbReference type="InterPro" id="IPR036402">
    <property type="entry name" value="EF-Ts_dimer_sf"/>
</dbReference>
<dbReference type="InterPro" id="IPR018101">
    <property type="entry name" value="Transl_elong_Ts_CS"/>
</dbReference>
<feature type="domain" description="Translation elongation factor EFTs/EF1B dimerisation" evidence="5">
    <location>
        <begin position="91"/>
        <end position="243"/>
    </location>
</feature>
<sequence length="304" mass="33167">MLASKLCRFIHTNNSVWQATQKTVLSELRKKTGYTFANCRKALQLHGNDLQKAEQWLTEQAQQLGWMKATKLEGRATGQGLIAVSVRDKHAVLVEVNCETDFVARNKYFQGLVTTVASATMKFASNSVSGTDLVNKVSLDSETLKELPAPDGKTLADHSALIIGSVGENLSLRRALCVSVNDDILITGLSHPVPASPSATLLGKYAAIVAYRAPPKSEQLGKRLCQHIIGMNPAKIGEKGVDEPNPVLDDETTMIYQEYLLDPNITVEQLLTDNQAQVIDFARFETGETLATEKQPLEAVETCG</sequence>
<evidence type="ECO:0000256" key="3">
    <source>
        <dbReference type="ARBA" id="ARBA00022917"/>
    </source>
</evidence>
<dbReference type="Pfam" id="PF00889">
    <property type="entry name" value="EF_TS"/>
    <property type="match status" value="1"/>
</dbReference>
<dbReference type="KEGG" id="nlo:107221433"/>
<dbReference type="SUPFAM" id="SSF54713">
    <property type="entry name" value="Elongation factor Ts (EF-Ts), dimerisation domain"/>
    <property type="match status" value="1"/>
</dbReference>
<evidence type="ECO:0000256" key="1">
    <source>
        <dbReference type="ARBA" id="ARBA00005532"/>
    </source>
</evidence>
<dbReference type="RefSeq" id="XP_015515910.1">
    <property type="nucleotide sequence ID" value="XM_015660424.1"/>
</dbReference>
<keyword evidence="2 4" id="KW-0251">Elongation factor</keyword>
<evidence type="ECO:0000259" key="5">
    <source>
        <dbReference type="Pfam" id="PF00889"/>
    </source>
</evidence>
<keyword evidence="6" id="KW-1185">Reference proteome</keyword>
<dbReference type="AlphaFoldDB" id="A0A6J0BMU3"/>
<dbReference type="FunCoup" id="A0A6J0BMU3">
    <property type="interactions" value="2003"/>
</dbReference>
<dbReference type="SUPFAM" id="SSF46934">
    <property type="entry name" value="UBA-like"/>
    <property type="match status" value="1"/>
</dbReference>
<protein>
    <recommendedName>
        <fullName evidence="4">Elongation factor Ts, mitochondrial</fullName>
        <shortName evidence="4">EF-Ts</shortName>
        <shortName evidence="4">EF-TsMt</shortName>
    </recommendedName>
</protein>
<accession>A0A6J0BMU3</accession>
<dbReference type="Proteomes" id="UP000829291">
    <property type="component" value="Chromosome 5"/>
</dbReference>
<organism evidence="6 7">
    <name type="scientific">Neodiprion lecontei</name>
    <name type="common">Redheaded pine sawfly</name>
    <dbReference type="NCBI Taxonomy" id="441921"/>
    <lineage>
        <taxon>Eukaryota</taxon>
        <taxon>Metazoa</taxon>
        <taxon>Ecdysozoa</taxon>
        <taxon>Arthropoda</taxon>
        <taxon>Hexapoda</taxon>
        <taxon>Insecta</taxon>
        <taxon>Pterygota</taxon>
        <taxon>Neoptera</taxon>
        <taxon>Endopterygota</taxon>
        <taxon>Hymenoptera</taxon>
        <taxon>Tenthredinoidea</taxon>
        <taxon>Diprionidae</taxon>
        <taxon>Diprioninae</taxon>
        <taxon>Neodiprion</taxon>
    </lineage>
</organism>
<dbReference type="GeneID" id="107221433"/>
<dbReference type="GO" id="GO:0005739">
    <property type="term" value="C:mitochondrion"/>
    <property type="evidence" value="ECO:0007669"/>
    <property type="project" value="UniProtKB-SubCell"/>
</dbReference>
<dbReference type="OrthoDB" id="277235at2759"/>
<dbReference type="InterPro" id="IPR009060">
    <property type="entry name" value="UBA-like_sf"/>
</dbReference>
<evidence type="ECO:0000313" key="8">
    <source>
        <dbReference type="RefSeq" id="XP_046597727.1"/>
    </source>
</evidence>
<evidence type="ECO:0000313" key="6">
    <source>
        <dbReference type="Proteomes" id="UP000829291"/>
    </source>
</evidence>
<dbReference type="CDD" id="cd14275">
    <property type="entry name" value="UBA_EF-Ts"/>
    <property type="match status" value="1"/>
</dbReference>
<dbReference type="GO" id="GO:0070125">
    <property type="term" value="P:mitochondrial translational elongation"/>
    <property type="evidence" value="ECO:0007669"/>
    <property type="project" value="TreeGrafter"/>
</dbReference>
<name>A0A6J0BMU3_NEOLC</name>
<keyword evidence="4" id="KW-0496">Mitochondrion</keyword>
<dbReference type="Gene3D" id="1.10.8.10">
    <property type="entry name" value="DNA helicase RuvA subunit, C-terminal domain"/>
    <property type="match status" value="1"/>
</dbReference>
<dbReference type="GO" id="GO:0003746">
    <property type="term" value="F:translation elongation factor activity"/>
    <property type="evidence" value="ECO:0007669"/>
    <property type="project" value="UniProtKB-UniRule"/>
</dbReference>
<evidence type="ECO:0000313" key="7">
    <source>
        <dbReference type="RefSeq" id="XP_015515910.1"/>
    </source>
</evidence>
<dbReference type="PANTHER" id="PTHR11741:SF0">
    <property type="entry name" value="ELONGATION FACTOR TS, MITOCHONDRIAL"/>
    <property type="match status" value="1"/>
</dbReference>
<dbReference type="CTD" id="35060"/>
<gene>
    <name evidence="7 8" type="primary">LOC107221433</name>
</gene>
<evidence type="ECO:0000256" key="2">
    <source>
        <dbReference type="ARBA" id="ARBA00022768"/>
    </source>
</evidence>
<dbReference type="PANTHER" id="PTHR11741">
    <property type="entry name" value="ELONGATION FACTOR TS"/>
    <property type="match status" value="1"/>
</dbReference>
<dbReference type="InterPro" id="IPR014039">
    <property type="entry name" value="Transl_elong_EFTs/EF1B_dimer"/>
</dbReference>
<dbReference type="HAMAP" id="MF_00050">
    <property type="entry name" value="EF_Ts"/>
    <property type="match status" value="1"/>
</dbReference>
<comment type="function">
    <text evidence="4">Associates with the EF-Tu.GDP complex and induces the exchange of GDP to GTP. It remains bound to the aminoacyl-tRNA.EF-Tu.GTP complex up to the GTP hydrolysis stage on the ribosome.</text>
</comment>
<evidence type="ECO:0000256" key="4">
    <source>
        <dbReference type="HAMAP-Rule" id="MF_03135"/>
    </source>
</evidence>
<dbReference type="RefSeq" id="XP_046597727.1">
    <property type="nucleotide sequence ID" value="XM_046741771.1"/>
</dbReference>
<keyword evidence="3 4" id="KW-0648">Protein biosynthesis</keyword>
<proteinExistence type="inferred from homology"/>